<feature type="region of interest" description="Disordered" evidence="1">
    <location>
        <begin position="198"/>
        <end position="224"/>
    </location>
</feature>
<accession>A0A0G2HMA7</accession>
<comment type="caution">
    <text evidence="2">The sequence shown here is derived from an EMBL/GenBank/DDBJ whole genome shotgun (WGS) entry which is preliminary data.</text>
</comment>
<gene>
    <name evidence="2" type="ORF">UCDDA912_g03940</name>
</gene>
<proteinExistence type="predicted"/>
<dbReference type="InterPro" id="IPR002110">
    <property type="entry name" value="Ankyrin_rpt"/>
</dbReference>
<dbReference type="AlphaFoldDB" id="A0A0G2HMA7"/>
<sequence length="345" mass="38074">MEMVRFLVEEISCDVDFQGYVRVHFPDLPTGFGICKHETPTHGLVRGRTTWWHVSQALPYLAEKRGSNLELRDCFGSTPLDVAISHIGRVTFNRGAVDKLLSLGADAKAVDLSRTCESAEMTDLLLSSGAVVKPAAILAAVRTRNLDVLSMLLSRGGDVNARETATPATPHHQNALVYVESTAPPREKWAPISEVPKHLRGDPRLRQPAPKPRTGVKDTPFSVRAPPYVPEHEMYPLDYAAHLFSRQPELDGYPDTVQQSLGLGPVVRDPPRPLPEGELASVIEMLTAHGADVMATYELADGSRMSIKDRIVLRGRSFIGIRGLDRPRLARKILELCKTSYDGDF</sequence>
<name>A0A0G2HMA7_9PEZI</name>
<dbReference type="InterPro" id="IPR036770">
    <property type="entry name" value="Ankyrin_rpt-contain_sf"/>
</dbReference>
<dbReference type="EMBL" id="LCUC01000139">
    <property type="protein sequence ID" value="KKY36113.1"/>
    <property type="molecule type" value="Genomic_DNA"/>
</dbReference>
<evidence type="ECO:0000256" key="1">
    <source>
        <dbReference type="SAM" id="MobiDB-lite"/>
    </source>
</evidence>
<organism evidence="2 3">
    <name type="scientific">Diaporthe ampelina</name>
    <dbReference type="NCBI Taxonomy" id="1214573"/>
    <lineage>
        <taxon>Eukaryota</taxon>
        <taxon>Fungi</taxon>
        <taxon>Dikarya</taxon>
        <taxon>Ascomycota</taxon>
        <taxon>Pezizomycotina</taxon>
        <taxon>Sordariomycetes</taxon>
        <taxon>Sordariomycetidae</taxon>
        <taxon>Diaporthales</taxon>
        <taxon>Diaporthaceae</taxon>
        <taxon>Diaporthe</taxon>
    </lineage>
</organism>
<dbReference type="SUPFAM" id="SSF48403">
    <property type="entry name" value="Ankyrin repeat"/>
    <property type="match status" value="1"/>
</dbReference>
<dbReference type="Gene3D" id="1.25.40.20">
    <property type="entry name" value="Ankyrin repeat-containing domain"/>
    <property type="match status" value="1"/>
</dbReference>
<reference evidence="2 3" key="1">
    <citation type="submission" date="2015-05" db="EMBL/GenBank/DDBJ databases">
        <title>Distinctive expansion of gene families associated with plant cell wall degradation and secondary metabolism in the genomes of grapevine trunk pathogens.</title>
        <authorList>
            <person name="Lawrence D.P."/>
            <person name="Travadon R."/>
            <person name="Rolshausen P.E."/>
            <person name="Baumgartner K."/>
        </authorList>
    </citation>
    <scope>NUCLEOTIDE SEQUENCE [LARGE SCALE GENOMIC DNA]</scope>
    <source>
        <strain evidence="2">DA912</strain>
    </source>
</reference>
<dbReference type="Proteomes" id="UP000034680">
    <property type="component" value="Unassembled WGS sequence"/>
</dbReference>
<protein>
    <submittedName>
        <fullName evidence="2">Putative ankyrin repeat protein</fullName>
    </submittedName>
</protein>
<dbReference type="OrthoDB" id="21416at2759"/>
<evidence type="ECO:0000313" key="2">
    <source>
        <dbReference type="EMBL" id="KKY36113.1"/>
    </source>
</evidence>
<dbReference type="SMART" id="SM00248">
    <property type="entry name" value="ANK"/>
    <property type="match status" value="2"/>
</dbReference>
<keyword evidence="3" id="KW-1185">Reference proteome</keyword>
<reference evidence="2 3" key="2">
    <citation type="submission" date="2015-05" db="EMBL/GenBank/DDBJ databases">
        <authorList>
            <person name="Morales-Cruz A."/>
            <person name="Amrine K.C."/>
            <person name="Cantu D."/>
        </authorList>
    </citation>
    <scope>NUCLEOTIDE SEQUENCE [LARGE SCALE GENOMIC DNA]</scope>
    <source>
        <strain evidence="2">DA912</strain>
    </source>
</reference>
<evidence type="ECO:0000313" key="3">
    <source>
        <dbReference type="Proteomes" id="UP000034680"/>
    </source>
</evidence>
<dbReference type="STRING" id="1214573.A0A0G2HMA7"/>